<proteinExistence type="predicted"/>
<dbReference type="InterPro" id="IPR025411">
    <property type="entry name" value="DUF4136"/>
</dbReference>
<accession>A0AAU7DKB9</accession>
<keyword evidence="1" id="KW-0732">Signal</keyword>
<dbReference type="Pfam" id="PF13590">
    <property type="entry name" value="DUF4136"/>
    <property type="match status" value="1"/>
</dbReference>
<dbReference type="RefSeq" id="WP_348262758.1">
    <property type="nucleotide sequence ID" value="NZ_CP121196.1"/>
</dbReference>
<sequence length="188" mass="20700">MKPILKTSLCAGMLLSASLAVYGADVRTDFDKHADFSKFRTYCWGQVSTADPMYQRRIKDEVNKDLQAKGWQESSGNCDATIFAKGNVQNQQELQTFYSGMGSGWGGRWGWGGWGWGNGWGPGGMGEATTTTVNKPVGSLVVDIFDGQSKNLIFRGISSNDVSKSADKNTHNIDKDIDKMFDHFPPKK</sequence>
<gene>
    <name evidence="3" type="ORF">P8935_23575</name>
</gene>
<evidence type="ECO:0000259" key="2">
    <source>
        <dbReference type="Pfam" id="PF13590"/>
    </source>
</evidence>
<reference evidence="3" key="1">
    <citation type="submission" date="2023-03" db="EMBL/GenBank/DDBJ databases">
        <title>Edaphobacter sp.</title>
        <authorList>
            <person name="Huber K.J."/>
            <person name="Papendorf J."/>
            <person name="Pilke C."/>
            <person name="Bunk B."/>
            <person name="Sproeer C."/>
            <person name="Pester M."/>
        </authorList>
    </citation>
    <scope>NUCLEOTIDE SEQUENCE</scope>
    <source>
        <strain evidence="3">DSM 110680</strain>
    </source>
</reference>
<name>A0AAU7DKB9_9BACT</name>
<evidence type="ECO:0000313" key="3">
    <source>
        <dbReference type="EMBL" id="XBH17533.1"/>
    </source>
</evidence>
<dbReference type="AlphaFoldDB" id="A0AAU7DKB9"/>
<organism evidence="3">
    <name type="scientific">Telmatobacter sp. DSM 110680</name>
    <dbReference type="NCBI Taxonomy" id="3036704"/>
    <lineage>
        <taxon>Bacteria</taxon>
        <taxon>Pseudomonadati</taxon>
        <taxon>Acidobacteriota</taxon>
        <taxon>Terriglobia</taxon>
        <taxon>Terriglobales</taxon>
        <taxon>Acidobacteriaceae</taxon>
        <taxon>Telmatobacter</taxon>
    </lineage>
</organism>
<evidence type="ECO:0000256" key="1">
    <source>
        <dbReference type="SAM" id="SignalP"/>
    </source>
</evidence>
<feature type="domain" description="DUF4136" evidence="2">
    <location>
        <begin position="26"/>
        <end position="186"/>
    </location>
</feature>
<feature type="chain" id="PRO_5043772723" evidence="1">
    <location>
        <begin position="24"/>
        <end position="188"/>
    </location>
</feature>
<dbReference type="EMBL" id="CP121196">
    <property type="protein sequence ID" value="XBH17533.1"/>
    <property type="molecule type" value="Genomic_DNA"/>
</dbReference>
<protein>
    <submittedName>
        <fullName evidence="3">DUF4136 domain-containing protein</fullName>
    </submittedName>
</protein>
<feature type="signal peptide" evidence="1">
    <location>
        <begin position="1"/>
        <end position="23"/>
    </location>
</feature>
<dbReference type="Gene3D" id="3.30.160.670">
    <property type="match status" value="1"/>
</dbReference>